<sequence>MGKKRRASGHSDTNGGSGDHHIERRETSAWQHNPTSTSNDSDSKLNMYNRNGGDEEQHITANAQTTSYGARPSQHSSHYASDDRRDYRRPDSPSRMDYRYDSRVDRGEYGADRSGWRANDSHHGTQRPTPNSYYREDAFPRREDHYYRDSGSSSRAPQGYGSGYWPPSDASRYPPDDRREWRGREQSSYAPHPPAIDAWERSDSYGQTRHSDDHYAHSEARADPYVYSRPVDDRYSHSQQPHGSNWPPPRREESYDDRYSRNVPEPSTASWAPRERERERSDGSSKRARPGQWDKRDDRRPADDSSWEPAPGWKERGGNTARDDNTQSALKKKKKKKQREKNKEKRRESEGGLKERDRGLEDAGGRQREGRKNEKPQNGSRRSDDEKEYQSRKRRKSASRSPSRAASPLSPAPKRPRLSTPEPERDESDRTMREERGRSRTRSPVNEMQKVSRVSDPASKRKRAPSSSRSGSRSPSSSPSLKITPTIVRPLPTGPRQTQIPSGAASDQLIPKGPRAAATGNGTAPGAANSSVRRFFPGDDEDSELVVPTASRGQTSRGVRAILCGRNSI</sequence>
<feature type="compositionally biased region" description="Basic and acidic residues" evidence="1">
    <location>
        <begin position="313"/>
        <end position="325"/>
    </location>
</feature>
<name>A0A167NR38_CALVF</name>
<feature type="compositionally biased region" description="Basic and acidic residues" evidence="1">
    <location>
        <begin position="198"/>
        <end position="222"/>
    </location>
</feature>
<proteinExistence type="predicted"/>
<dbReference type="STRING" id="1330018.A0A167NR38"/>
<feature type="compositionally biased region" description="Low complexity" evidence="1">
    <location>
        <begin position="399"/>
        <end position="409"/>
    </location>
</feature>
<feature type="compositionally biased region" description="Polar residues" evidence="1">
    <location>
        <begin position="28"/>
        <end position="49"/>
    </location>
</feature>
<feature type="compositionally biased region" description="Basic and acidic residues" evidence="1">
    <location>
        <begin position="18"/>
        <end position="27"/>
    </location>
</feature>
<feature type="compositionally biased region" description="Basic and acidic residues" evidence="1">
    <location>
        <begin position="134"/>
        <end position="148"/>
    </location>
</feature>
<reference evidence="2 3" key="1">
    <citation type="journal article" date="2016" name="Mol. Biol. Evol.">
        <title>Comparative Genomics of Early-Diverging Mushroom-Forming Fungi Provides Insights into the Origins of Lignocellulose Decay Capabilities.</title>
        <authorList>
            <person name="Nagy L.G."/>
            <person name="Riley R."/>
            <person name="Tritt A."/>
            <person name="Adam C."/>
            <person name="Daum C."/>
            <person name="Floudas D."/>
            <person name="Sun H."/>
            <person name="Yadav J.S."/>
            <person name="Pangilinan J."/>
            <person name="Larsson K.H."/>
            <person name="Matsuura K."/>
            <person name="Barry K."/>
            <person name="Labutti K."/>
            <person name="Kuo R."/>
            <person name="Ohm R.A."/>
            <person name="Bhattacharya S.S."/>
            <person name="Shirouzu T."/>
            <person name="Yoshinaga Y."/>
            <person name="Martin F.M."/>
            <person name="Grigoriev I.V."/>
            <person name="Hibbett D.S."/>
        </authorList>
    </citation>
    <scope>NUCLEOTIDE SEQUENCE [LARGE SCALE GENOMIC DNA]</scope>
    <source>
        <strain evidence="2 3">TUFC12733</strain>
    </source>
</reference>
<feature type="compositionally biased region" description="Basic residues" evidence="1">
    <location>
        <begin position="330"/>
        <end position="340"/>
    </location>
</feature>
<feature type="compositionally biased region" description="Basic and acidic residues" evidence="1">
    <location>
        <begin position="80"/>
        <end position="123"/>
    </location>
</feature>
<dbReference type="Proteomes" id="UP000076738">
    <property type="component" value="Unassembled WGS sequence"/>
</dbReference>
<feature type="compositionally biased region" description="Basic and acidic residues" evidence="1">
    <location>
        <begin position="174"/>
        <end position="185"/>
    </location>
</feature>
<protein>
    <submittedName>
        <fullName evidence="2">Uncharacterized protein</fullName>
    </submittedName>
</protein>
<feature type="region of interest" description="Disordered" evidence="1">
    <location>
        <begin position="1"/>
        <end position="555"/>
    </location>
</feature>
<feature type="compositionally biased region" description="Basic and acidic residues" evidence="1">
    <location>
        <begin position="292"/>
        <end position="303"/>
    </location>
</feature>
<evidence type="ECO:0000313" key="3">
    <source>
        <dbReference type="Proteomes" id="UP000076738"/>
    </source>
</evidence>
<dbReference type="EMBL" id="KV417277">
    <property type="protein sequence ID" value="KZO97973.1"/>
    <property type="molecule type" value="Genomic_DNA"/>
</dbReference>
<gene>
    <name evidence="2" type="ORF">CALVIDRAFT_49686</name>
</gene>
<feature type="compositionally biased region" description="Basic and acidic residues" evidence="1">
    <location>
        <begin position="249"/>
        <end position="260"/>
    </location>
</feature>
<feature type="compositionally biased region" description="Low complexity" evidence="1">
    <location>
        <begin position="513"/>
        <end position="529"/>
    </location>
</feature>
<feature type="compositionally biased region" description="Low complexity" evidence="1">
    <location>
        <begin position="465"/>
        <end position="480"/>
    </location>
</feature>
<feature type="compositionally biased region" description="Basic and acidic residues" evidence="1">
    <location>
        <begin position="427"/>
        <end position="438"/>
    </location>
</feature>
<feature type="compositionally biased region" description="Polar residues" evidence="1">
    <location>
        <begin position="59"/>
        <end position="68"/>
    </location>
</feature>
<evidence type="ECO:0000313" key="2">
    <source>
        <dbReference type="EMBL" id="KZO97973.1"/>
    </source>
</evidence>
<accession>A0A167NR38</accession>
<feature type="compositionally biased region" description="Basic and acidic residues" evidence="1">
    <location>
        <begin position="273"/>
        <end position="285"/>
    </location>
</feature>
<organism evidence="2 3">
    <name type="scientific">Calocera viscosa (strain TUFC12733)</name>
    <dbReference type="NCBI Taxonomy" id="1330018"/>
    <lineage>
        <taxon>Eukaryota</taxon>
        <taxon>Fungi</taxon>
        <taxon>Dikarya</taxon>
        <taxon>Basidiomycota</taxon>
        <taxon>Agaricomycotina</taxon>
        <taxon>Dacrymycetes</taxon>
        <taxon>Dacrymycetales</taxon>
        <taxon>Dacrymycetaceae</taxon>
        <taxon>Calocera</taxon>
    </lineage>
</organism>
<dbReference type="AlphaFoldDB" id="A0A167NR38"/>
<feature type="compositionally biased region" description="Basic and acidic residues" evidence="1">
    <location>
        <begin position="341"/>
        <end position="391"/>
    </location>
</feature>
<keyword evidence="3" id="KW-1185">Reference proteome</keyword>
<evidence type="ECO:0000256" key="1">
    <source>
        <dbReference type="SAM" id="MobiDB-lite"/>
    </source>
</evidence>